<sequence>MELDQIRATDPHVLFFPLPLQSHDVTTSLKLAELLYLANFHITFLNSEFVHNRLLRYTNVQSHFANYPRFRFKTITDGLPEHHPRAGAQMIDMFESLSCVTKPLFREMAVSAQSGLDSSWPPLTCIVADGVVNFATEIAKEIGVMAVSFRTISASAYWAYLCVPKMVESCELPFKVFNKAEPRQCRIRRGHNQHVRTTRRAGAVSNTESHPQHLCRRATSCPPKLKAGINRSTTANCINQSLGRGQKLHGMA</sequence>
<keyword evidence="3" id="KW-1185">Reference proteome</keyword>
<evidence type="ECO:0008006" key="4">
    <source>
        <dbReference type="Google" id="ProtNLM"/>
    </source>
</evidence>
<gene>
    <name evidence="2" type="ORF">C1H46_025038</name>
</gene>
<dbReference type="Gene3D" id="3.40.50.2000">
    <property type="entry name" value="Glycogen Phosphorylase B"/>
    <property type="match status" value="1"/>
</dbReference>
<comment type="similarity">
    <text evidence="1">Belongs to the UDP-glycosyltransferase family.</text>
</comment>
<accession>A0A540LSD1</accession>
<evidence type="ECO:0000313" key="3">
    <source>
        <dbReference type="Proteomes" id="UP000315295"/>
    </source>
</evidence>
<evidence type="ECO:0000256" key="1">
    <source>
        <dbReference type="ARBA" id="ARBA00009995"/>
    </source>
</evidence>
<dbReference type="Proteomes" id="UP000315295">
    <property type="component" value="Unassembled WGS sequence"/>
</dbReference>
<protein>
    <recommendedName>
        <fullName evidence="4">7-deoxyloganetic acid glucosyltransferase</fullName>
    </recommendedName>
</protein>
<comment type="caution">
    <text evidence="2">The sequence shown here is derived from an EMBL/GenBank/DDBJ whole genome shotgun (WGS) entry which is preliminary data.</text>
</comment>
<dbReference type="PANTHER" id="PTHR11926:SF1392">
    <property type="entry name" value="GLYCOSYLTRANSFERASE"/>
    <property type="match status" value="1"/>
</dbReference>
<organism evidence="2 3">
    <name type="scientific">Malus baccata</name>
    <name type="common">Siberian crab apple</name>
    <name type="synonym">Pyrus baccata</name>
    <dbReference type="NCBI Taxonomy" id="106549"/>
    <lineage>
        <taxon>Eukaryota</taxon>
        <taxon>Viridiplantae</taxon>
        <taxon>Streptophyta</taxon>
        <taxon>Embryophyta</taxon>
        <taxon>Tracheophyta</taxon>
        <taxon>Spermatophyta</taxon>
        <taxon>Magnoliopsida</taxon>
        <taxon>eudicotyledons</taxon>
        <taxon>Gunneridae</taxon>
        <taxon>Pentapetalae</taxon>
        <taxon>rosids</taxon>
        <taxon>fabids</taxon>
        <taxon>Rosales</taxon>
        <taxon>Rosaceae</taxon>
        <taxon>Amygdaloideae</taxon>
        <taxon>Maleae</taxon>
        <taxon>Malus</taxon>
    </lineage>
</organism>
<name>A0A540LSD1_MALBA</name>
<dbReference type="AlphaFoldDB" id="A0A540LSD1"/>
<dbReference type="SUPFAM" id="SSF53756">
    <property type="entry name" value="UDP-Glycosyltransferase/glycogen phosphorylase"/>
    <property type="match status" value="1"/>
</dbReference>
<reference evidence="2 3" key="1">
    <citation type="journal article" date="2019" name="G3 (Bethesda)">
        <title>Sequencing of a Wild Apple (Malus baccata) Genome Unravels the Differences Between Cultivated and Wild Apple Species Regarding Disease Resistance and Cold Tolerance.</title>
        <authorList>
            <person name="Chen X."/>
        </authorList>
    </citation>
    <scope>NUCLEOTIDE SEQUENCE [LARGE SCALE GENOMIC DNA]</scope>
    <source>
        <strain evidence="3">cv. Shandingzi</strain>
        <tissue evidence="2">Leaves</tissue>
    </source>
</reference>
<dbReference type="GO" id="GO:0080044">
    <property type="term" value="F:quercetin 7-O-glucosyltransferase activity"/>
    <property type="evidence" value="ECO:0007669"/>
    <property type="project" value="TreeGrafter"/>
</dbReference>
<proteinExistence type="inferred from homology"/>
<dbReference type="STRING" id="106549.A0A540LSD1"/>
<evidence type="ECO:0000313" key="2">
    <source>
        <dbReference type="EMBL" id="TQD89395.1"/>
    </source>
</evidence>
<dbReference type="GO" id="GO:0080043">
    <property type="term" value="F:quercetin 3-O-glucosyltransferase activity"/>
    <property type="evidence" value="ECO:0007669"/>
    <property type="project" value="TreeGrafter"/>
</dbReference>
<dbReference type="PANTHER" id="PTHR11926">
    <property type="entry name" value="GLUCOSYL/GLUCURONOSYL TRANSFERASES"/>
    <property type="match status" value="1"/>
</dbReference>
<dbReference type="EMBL" id="VIEB01000479">
    <property type="protein sequence ID" value="TQD89395.1"/>
    <property type="molecule type" value="Genomic_DNA"/>
</dbReference>